<comment type="cofactor">
    <cofactor evidence="4">
        <name>Mg(2+)</name>
        <dbReference type="ChEBI" id="CHEBI:18420"/>
    </cofactor>
</comment>
<dbReference type="PANTHER" id="PTHR23407:SF1">
    <property type="entry name" value="5-FORMYLTETRAHYDROFOLATE CYCLO-LIGASE"/>
    <property type="match status" value="1"/>
</dbReference>
<name>A0ABS7JY01_9SPHN</name>
<sequence>MIPRVRSASVTKSDLRKQLRAARREHVNALPESMRTLVFMRPPAPLLDLVPEGATIGLYRADPIEAPTSAYARHFFEQGHELALPRFAHKGAAMEFARFTDPFEESDLEVGPFGLLQPKAEAAVLEPQVLFLPLVGFGADGARLGQGGGHYDRWLAGQPGTTAIGLAWDCQLVDDLPTEPHDMPLAAVVTPTRIYGPFA</sequence>
<dbReference type="PANTHER" id="PTHR23407">
    <property type="entry name" value="ATPASE INHIBITOR/5-FORMYLTETRAHYDROFOLATE CYCLO-LIGASE"/>
    <property type="match status" value="1"/>
</dbReference>
<evidence type="ECO:0000256" key="4">
    <source>
        <dbReference type="RuleBase" id="RU361279"/>
    </source>
</evidence>
<dbReference type="SUPFAM" id="SSF100950">
    <property type="entry name" value="NagB/RpiA/CoA transferase-like"/>
    <property type="match status" value="1"/>
</dbReference>
<keyword evidence="4" id="KW-0479">Metal-binding</keyword>
<dbReference type="EC" id="6.3.3.2" evidence="4"/>
<comment type="catalytic activity">
    <reaction evidence="4">
        <text>(6S)-5-formyl-5,6,7,8-tetrahydrofolate + ATP = (6R)-5,10-methenyltetrahydrofolate + ADP + phosphate</text>
        <dbReference type="Rhea" id="RHEA:10488"/>
        <dbReference type="ChEBI" id="CHEBI:30616"/>
        <dbReference type="ChEBI" id="CHEBI:43474"/>
        <dbReference type="ChEBI" id="CHEBI:57455"/>
        <dbReference type="ChEBI" id="CHEBI:57457"/>
        <dbReference type="ChEBI" id="CHEBI:456216"/>
        <dbReference type="EC" id="6.3.3.2"/>
    </reaction>
</comment>
<accession>A0ABS7JY01</accession>
<evidence type="ECO:0000313" key="6">
    <source>
        <dbReference type="Proteomes" id="UP000782554"/>
    </source>
</evidence>
<dbReference type="InterPro" id="IPR002698">
    <property type="entry name" value="FTHF_cligase"/>
</dbReference>
<evidence type="ECO:0000256" key="2">
    <source>
        <dbReference type="ARBA" id="ARBA00022741"/>
    </source>
</evidence>
<dbReference type="Pfam" id="PF01812">
    <property type="entry name" value="5-FTHF_cyc-lig"/>
    <property type="match status" value="1"/>
</dbReference>
<evidence type="ECO:0000313" key="5">
    <source>
        <dbReference type="EMBL" id="MBX7502531.1"/>
    </source>
</evidence>
<dbReference type="InterPro" id="IPR037171">
    <property type="entry name" value="NagB/RpiA_transferase-like"/>
</dbReference>
<dbReference type="Gene3D" id="3.40.50.10420">
    <property type="entry name" value="NagB/RpiA/CoA transferase-like"/>
    <property type="match status" value="1"/>
</dbReference>
<dbReference type="EMBL" id="JAIGNU010000003">
    <property type="protein sequence ID" value="MBX7502531.1"/>
    <property type="molecule type" value="Genomic_DNA"/>
</dbReference>
<dbReference type="InterPro" id="IPR024185">
    <property type="entry name" value="FTHF_cligase-like_sf"/>
</dbReference>
<keyword evidence="4" id="KW-0460">Magnesium</keyword>
<protein>
    <recommendedName>
        <fullName evidence="4">5-formyltetrahydrofolate cyclo-ligase</fullName>
        <ecNumber evidence="4">6.3.3.2</ecNumber>
    </recommendedName>
</protein>
<gene>
    <name evidence="5" type="ORF">K3181_13890</name>
</gene>
<keyword evidence="5" id="KW-0436">Ligase</keyword>
<comment type="caution">
    <text evidence="5">The sequence shown here is derived from an EMBL/GenBank/DDBJ whole genome shotgun (WGS) entry which is preliminary data.</text>
</comment>
<proteinExistence type="inferred from homology"/>
<organism evidence="5 6">
    <name type="scientific">Qipengyuania mesophila</name>
    <dbReference type="NCBI Taxonomy" id="2867246"/>
    <lineage>
        <taxon>Bacteria</taxon>
        <taxon>Pseudomonadati</taxon>
        <taxon>Pseudomonadota</taxon>
        <taxon>Alphaproteobacteria</taxon>
        <taxon>Sphingomonadales</taxon>
        <taxon>Erythrobacteraceae</taxon>
        <taxon>Qipengyuania</taxon>
    </lineage>
</organism>
<dbReference type="NCBIfam" id="TIGR02727">
    <property type="entry name" value="MTHFS_bact"/>
    <property type="match status" value="1"/>
</dbReference>
<keyword evidence="3 4" id="KW-0067">ATP-binding</keyword>
<dbReference type="GO" id="GO:0030272">
    <property type="term" value="F:5-formyltetrahydrofolate cyclo-ligase activity"/>
    <property type="evidence" value="ECO:0007669"/>
    <property type="project" value="UniProtKB-EC"/>
</dbReference>
<reference evidence="5 6" key="1">
    <citation type="submission" date="2021-08" db="EMBL/GenBank/DDBJ databases">
        <title>Comparative Genomics Analysis of the Genus Qipengyuania Reveals Extensive Genetic Diversity and Metabolic Versatility, Including the Description of Fifteen Novel Species.</title>
        <authorList>
            <person name="Liu Y."/>
        </authorList>
    </citation>
    <scope>NUCLEOTIDE SEQUENCE [LARGE SCALE GENOMIC DNA]</scope>
    <source>
        <strain evidence="5 6">YG27</strain>
    </source>
</reference>
<keyword evidence="6" id="KW-1185">Reference proteome</keyword>
<keyword evidence="2 4" id="KW-0547">Nucleotide-binding</keyword>
<evidence type="ECO:0000256" key="1">
    <source>
        <dbReference type="ARBA" id="ARBA00010638"/>
    </source>
</evidence>
<dbReference type="PIRSF" id="PIRSF006806">
    <property type="entry name" value="FTHF_cligase"/>
    <property type="match status" value="1"/>
</dbReference>
<comment type="similarity">
    <text evidence="1 4">Belongs to the 5-formyltetrahydrofolate cyclo-ligase family.</text>
</comment>
<dbReference type="Proteomes" id="UP000782554">
    <property type="component" value="Unassembled WGS sequence"/>
</dbReference>
<evidence type="ECO:0000256" key="3">
    <source>
        <dbReference type="ARBA" id="ARBA00022840"/>
    </source>
</evidence>